<comment type="caution">
    <text evidence="1">The sequence shown here is derived from an EMBL/GenBank/DDBJ whole genome shotgun (WGS) entry which is preliminary data.</text>
</comment>
<protein>
    <submittedName>
        <fullName evidence="1">Uncharacterized protein</fullName>
    </submittedName>
</protein>
<sequence length="214" mass="23098">MAQEKQQSQTHGSINLLTTQLQHPTAITLLSTSYPNSEEVFTLQHVSYSPNKLPANQSICLTPSGSNSSHLISSDSRVSCVPVCSASLASSNHLFADSSAQAANVAHGTYNAGPMTHVHCNTSSGQPDMLESLLSRNVYTSQVPPVQDYPRLAAVTSDLLIPRHRCYPWTETDSVIIITLMAELIYPTNTNGSSNYLTLAAVSIDPVTWLRKVG</sequence>
<organism evidence="1 2">
    <name type="scientific">Paragonimus westermani</name>
    <dbReference type="NCBI Taxonomy" id="34504"/>
    <lineage>
        <taxon>Eukaryota</taxon>
        <taxon>Metazoa</taxon>
        <taxon>Spiralia</taxon>
        <taxon>Lophotrochozoa</taxon>
        <taxon>Platyhelminthes</taxon>
        <taxon>Trematoda</taxon>
        <taxon>Digenea</taxon>
        <taxon>Plagiorchiida</taxon>
        <taxon>Troglotremata</taxon>
        <taxon>Troglotrematidae</taxon>
        <taxon>Paragonimus</taxon>
    </lineage>
</organism>
<dbReference type="Proteomes" id="UP000699462">
    <property type="component" value="Unassembled WGS sequence"/>
</dbReference>
<gene>
    <name evidence="1" type="ORF">P879_00250</name>
</gene>
<accession>A0A8T0DW86</accession>
<dbReference type="OrthoDB" id="6319310at2759"/>
<proteinExistence type="predicted"/>
<evidence type="ECO:0000313" key="2">
    <source>
        <dbReference type="Proteomes" id="UP000699462"/>
    </source>
</evidence>
<keyword evidence="2" id="KW-1185">Reference proteome</keyword>
<dbReference type="AlphaFoldDB" id="A0A8T0DW86"/>
<reference evidence="1 2" key="1">
    <citation type="submission" date="2019-07" db="EMBL/GenBank/DDBJ databases">
        <title>Annotation for the trematode Paragonimus westermani.</title>
        <authorList>
            <person name="Choi Y.-J."/>
        </authorList>
    </citation>
    <scope>NUCLEOTIDE SEQUENCE [LARGE SCALE GENOMIC DNA]</scope>
    <source>
        <strain evidence="1">180907_Pwestermani</strain>
    </source>
</reference>
<dbReference type="EMBL" id="JTDF01000148">
    <property type="protein sequence ID" value="KAF8572169.1"/>
    <property type="molecule type" value="Genomic_DNA"/>
</dbReference>
<evidence type="ECO:0000313" key="1">
    <source>
        <dbReference type="EMBL" id="KAF8572169.1"/>
    </source>
</evidence>
<name>A0A8T0DW86_9TREM</name>